<dbReference type="PaxDb" id="2903-EOD09223"/>
<reference evidence="3" key="1">
    <citation type="journal article" date="2013" name="Nature">
        <title>Pan genome of the phytoplankton Emiliania underpins its global distribution.</title>
        <authorList>
            <person name="Read B.A."/>
            <person name="Kegel J."/>
            <person name="Klute M.J."/>
            <person name="Kuo A."/>
            <person name="Lefebvre S.C."/>
            <person name="Maumus F."/>
            <person name="Mayer C."/>
            <person name="Miller J."/>
            <person name="Monier A."/>
            <person name="Salamov A."/>
            <person name="Young J."/>
            <person name="Aguilar M."/>
            <person name="Claverie J.M."/>
            <person name="Frickenhaus S."/>
            <person name="Gonzalez K."/>
            <person name="Herman E.K."/>
            <person name="Lin Y.C."/>
            <person name="Napier J."/>
            <person name="Ogata H."/>
            <person name="Sarno A.F."/>
            <person name="Shmutz J."/>
            <person name="Schroeder D."/>
            <person name="de Vargas C."/>
            <person name="Verret F."/>
            <person name="von Dassow P."/>
            <person name="Valentin K."/>
            <person name="Van de Peer Y."/>
            <person name="Wheeler G."/>
            <person name="Dacks J.B."/>
            <person name="Delwiche C.F."/>
            <person name="Dyhrman S.T."/>
            <person name="Glockner G."/>
            <person name="John U."/>
            <person name="Richards T."/>
            <person name="Worden A.Z."/>
            <person name="Zhang X."/>
            <person name="Grigoriev I.V."/>
            <person name="Allen A.E."/>
            <person name="Bidle K."/>
            <person name="Borodovsky M."/>
            <person name="Bowler C."/>
            <person name="Brownlee C."/>
            <person name="Cock J.M."/>
            <person name="Elias M."/>
            <person name="Gladyshev V.N."/>
            <person name="Groth M."/>
            <person name="Guda C."/>
            <person name="Hadaegh A."/>
            <person name="Iglesias-Rodriguez M.D."/>
            <person name="Jenkins J."/>
            <person name="Jones B.M."/>
            <person name="Lawson T."/>
            <person name="Leese F."/>
            <person name="Lindquist E."/>
            <person name="Lobanov A."/>
            <person name="Lomsadze A."/>
            <person name="Malik S.B."/>
            <person name="Marsh M.E."/>
            <person name="Mackinder L."/>
            <person name="Mock T."/>
            <person name="Mueller-Roeber B."/>
            <person name="Pagarete A."/>
            <person name="Parker M."/>
            <person name="Probert I."/>
            <person name="Quesneville H."/>
            <person name="Raines C."/>
            <person name="Rensing S.A."/>
            <person name="Riano-Pachon D.M."/>
            <person name="Richier S."/>
            <person name="Rokitta S."/>
            <person name="Shiraiwa Y."/>
            <person name="Soanes D.M."/>
            <person name="van der Giezen M."/>
            <person name="Wahlund T.M."/>
            <person name="Williams B."/>
            <person name="Wilson W."/>
            <person name="Wolfe G."/>
            <person name="Wurch L.L."/>
        </authorList>
    </citation>
    <scope>NUCLEOTIDE SEQUENCE</scope>
</reference>
<reference evidence="2" key="2">
    <citation type="submission" date="2024-10" db="UniProtKB">
        <authorList>
            <consortium name="EnsemblProtists"/>
        </authorList>
    </citation>
    <scope>IDENTIFICATION</scope>
</reference>
<evidence type="ECO:0000259" key="1">
    <source>
        <dbReference type="Pfam" id="PF05050"/>
    </source>
</evidence>
<organism evidence="2 3">
    <name type="scientific">Emiliania huxleyi (strain CCMP1516)</name>
    <dbReference type="NCBI Taxonomy" id="280463"/>
    <lineage>
        <taxon>Eukaryota</taxon>
        <taxon>Haptista</taxon>
        <taxon>Haptophyta</taxon>
        <taxon>Prymnesiophyceae</taxon>
        <taxon>Isochrysidales</taxon>
        <taxon>Noelaerhabdaceae</taxon>
        <taxon>Emiliania</taxon>
    </lineage>
</organism>
<keyword evidence="3" id="KW-1185">Reference proteome</keyword>
<evidence type="ECO:0000313" key="2">
    <source>
        <dbReference type="EnsemblProtists" id="EOD09223"/>
    </source>
</evidence>
<accession>A0A0D3ID88</accession>
<dbReference type="KEGG" id="ehx:EMIHUDRAFT_216571"/>
<evidence type="ECO:0000313" key="3">
    <source>
        <dbReference type="Proteomes" id="UP000013827"/>
    </source>
</evidence>
<dbReference type="AlphaFoldDB" id="A0A0D3ID88"/>
<dbReference type="Pfam" id="PF05050">
    <property type="entry name" value="Methyltransf_21"/>
    <property type="match status" value="1"/>
</dbReference>
<sequence length="313" mass="34546">MEPLLAQMLDARKQLLNTSVHRAAPLMDWVPRLDAAASVLVQVGANDHKRHGYDNGDPGPVCTQRGWRSLLIEPSPNHFEKLRKQYDGHQSVRLLNAAVCGATCNAHEKKTFWSVDLSNKTDPDGWGSNHSDPRCALVPGGGWVSEIASLSRGHLIASAKIFGFTPAKCNRCSQLVGRELPPNCMDRLVMNRIVAHQVPCGCLATEVSVLRATRPVTLLMIDAEGYDAEVLKQYPFDRIPTWRVVYETSHLSSDSIRSSAKLMMSHGFVNLLGGLAKLPMTMWHHRESAEVYNGSMWEGSRRGRGKVKSAATA</sequence>
<feature type="domain" description="Methyltransferase FkbM" evidence="1">
    <location>
        <begin position="42"/>
        <end position="256"/>
    </location>
</feature>
<proteinExistence type="predicted"/>
<dbReference type="GeneID" id="17255484"/>
<dbReference type="Proteomes" id="UP000013827">
    <property type="component" value="Unassembled WGS sequence"/>
</dbReference>
<dbReference type="HOGENOM" id="CLU_795528_0_0_1"/>
<dbReference type="RefSeq" id="XP_005761652.1">
    <property type="nucleotide sequence ID" value="XM_005761595.1"/>
</dbReference>
<dbReference type="EnsemblProtists" id="EOD09223">
    <property type="protein sequence ID" value="EOD09223"/>
    <property type="gene ID" value="EMIHUDRAFT_216571"/>
</dbReference>
<protein>
    <recommendedName>
        <fullName evidence="1">Methyltransferase FkbM domain-containing protein</fullName>
    </recommendedName>
</protein>
<name>A0A0D3ID88_EMIH1</name>
<dbReference type="InterPro" id="IPR006342">
    <property type="entry name" value="FkbM_mtfrase"/>
</dbReference>